<keyword evidence="5" id="KW-1185">Reference proteome</keyword>
<dbReference type="PROSITE" id="PS50112">
    <property type="entry name" value="PAS"/>
    <property type="match status" value="1"/>
</dbReference>
<evidence type="ECO:0000313" key="4">
    <source>
        <dbReference type="EMBL" id="MBC4018508.1"/>
    </source>
</evidence>
<proteinExistence type="predicted"/>
<keyword evidence="1" id="KW-0175">Coiled coil</keyword>
<evidence type="ECO:0000256" key="2">
    <source>
        <dbReference type="SAM" id="MobiDB-lite"/>
    </source>
</evidence>
<evidence type="ECO:0000256" key="1">
    <source>
        <dbReference type="SAM" id="Coils"/>
    </source>
</evidence>
<dbReference type="Proteomes" id="UP000600101">
    <property type="component" value="Unassembled WGS sequence"/>
</dbReference>
<comment type="caution">
    <text evidence="4">The sequence shown here is derived from an EMBL/GenBank/DDBJ whole genome shotgun (WGS) entry which is preliminary data.</text>
</comment>
<dbReference type="Pfam" id="PF13426">
    <property type="entry name" value="PAS_9"/>
    <property type="match status" value="1"/>
</dbReference>
<evidence type="ECO:0000259" key="3">
    <source>
        <dbReference type="PROSITE" id="PS50112"/>
    </source>
</evidence>
<dbReference type="SUPFAM" id="SSF55785">
    <property type="entry name" value="PYP-like sensor domain (PAS domain)"/>
    <property type="match status" value="1"/>
</dbReference>
<dbReference type="SMART" id="SM00091">
    <property type="entry name" value="PAS"/>
    <property type="match status" value="1"/>
</dbReference>
<dbReference type="EMBL" id="JACOMF010000059">
    <property type="protein sequence ID" value="MBC4018508.1"/>
    <property type="molecule type" value="Genomic_DNA"/>
</dbReference>
<feature type="compositionally biased region" description="Basic residues" evidence="2">
    <location>
        <begin position="208"/>
        <end position="225"/>
    </location>
</feature>
<dbReference type="CDD" id="cd00130">
    <property type="entry name" value="PAS"/>
    <property type="match status" value="1"/>
</dbReference>
<dbReference type="AlphaFoldDB" id="A0A9X0UG32"/>
<dbReference type="NCBIfam" id="TIGR00229">
    <property type="entry name" value="sensory_box"/>
    <property type="match status" value="1"/>
</dbReference>
<feature type="domain" description="PAS" evidence="3">
    <location>
        <begin position="57"/>
        <end position="130"/>
    </location>
</feature>
<protein>
    <submittedName>
        <fullName evidence="4">PAS domain S-box protein</fullName>
    </submittedName>
</protein>
<name>A0A9X0UG32_9PROT</name>
<accession>A0A9X0UG32</accession>
<dbReference type="InterPro" id="IPR035965">
    <property type="entry name" value="PAS-like_dom_sf"/>
</dbReference>
<evidence type="ECO:0000313" key="5">
    <source>
        <dbReference type="Proteomes" id="UP000600101"/>
    </source>
</evidence>
<gene>
    <name evidence="4" type="ORF">H7965_24850</name>
</gene>
<organism evidence="4 5">
    <name type="scientific">Siccirubricoccus deserti</name>
    <dbReference type="NCBI Taxonomy" id="2013562"/>
    <lineage>
        <taxon>Bacteria</taxon>
        <taxon>Pseudomonadati</taxon>
        <taxon>Pseudomonadota</taxon>
        <taxon>Alphaproteobacteria</taxon>
        <taxon>Acetobacterales</taxon>
        <taxon>Roseomonadaceae</taxon>
        <taxon>Siccirubricoccus</taxon>
    </lineage>
</organism>
<dbReference type="InterPro" id="IPR000014">
    <property type="entry name" value="PAS"/>
</dbReference>
<feature type="coiled-coil region" evidence="1">
    <location>
        <begin position="19"/>
        <end position="53"/>
    </location>
</feature>
<feature type="region of interest" description="Disordered" evidence="2">
    <location>
        <begin position="208"/>
        <end position="230"/>
    </location>
</feature>
<dbReference type="Gene3D" id="3.30.450.20">
    <property type="entry name" value="PAS domain"/>
    <property type="match status" value="1"/>
</dbReference>
<reference evidence="4" key="1">
    <citation type="submission" date="2020-08" db="EMBL/GenBank/DDBJ databases">
        <authorList>
            <person name="Hu Y."/>
            <person name="Nguyen S.V."/>
            <person name="Li F."/>
            <person name="Fanning S."/>
        </authorList>
    </citation>
    <scope>NUCLEOTIDE SEQUENCE</scope>
    <source>
        <strain evidence="4">SYSU D8009</strain>
    </source>
</reference>
<sequence>MSAAEEELRLSLAEARLLAECLETANVALLRANQELERRVSERTAELEAANAALQAGEEHLRLIFESATEYAIFTLGLDGRVTSWNPGAQRILGREADAILGQPAEIIFTPEDRAARVHEIEMCRAVEESRAADECWHLRANGSRFWASGMMMPLPDSNGELRGFLRSCVTRRPADARRSAARCCSASWTIGSRTRWPRFRRWRHKPCARRRRRRPSGRPSRHGSGRSPACTTCWPAAAGRAPCCARWSSGPLSPTRSRRVAA</sequence>